<dbReference type="EnsemblPlants" id="LPERR04G01970.2">
    <property type="protein sequence ID" value="LPERR04G01970.2"/>
    <property type="gene ID" value="LPERR04G01970"/>
</dbReference>
<reference evidence="2" key="3">
    <citation type="submission" date="2015-04" db="UniProtKB">
        <authorList>
            <consortium name="EnsemblPlants"/>
        </authorList>
    </citation>
    <scope>IDENTIFICATION</scope>
</reference>
<dbReference type="Proteomes" id="UP000032180">
    <property type="component" value="Chromosome 4"/>
</dbReference>
<dbReference type="AlphaFoldDB" id="A0A0D9W2D6"/>
<sequence>MQQLLPHAAPASLGGGADLISLSLAGARPLFGDEIEVALPVSGLRCCVAAVGRVGTVHGVPSFESRGWRRTQPRAGGAGLGSRRGGSGVGSESLSSTPPHLLWLPLLFASSTGGSVEAYARDSDGSVCLCHPQFPTNIAAIQGMHDLGFQYGNYRKGVDDLQNHGLQCNNPTIHNVKGRIEFVLGKVACDGDVNGLHMDDTSQISSCDKLNY</sequence>
<name>A0A0D9W2D6_9ORYZ</name>
<reference evidence="3" key="2">
    <citation type="submission" date="2013-12" db="EMBL/GenBank/DDBJ databases">
        <authorList>
            <person name="Yu Y."/>
            <person name="Lee S."/>
            <person name="de Baynast K."/>
            <person name="Wissotski M."/>
            <person name="Liu L."/>
            <person name="Talag J."/>
            <person name="Goicoechea J."/>
            <person name="Angelova A."/>
            <person name="Jetty R."/>
            <person name="Kudrna D."/>
            <person name="Golser W."/>
            <person name="Rivera L."/>
            <person name="Zhang J."/>
            <person name="Wing R."/>
        </authorList>
    </citation>
    <scope>NUCLEOTIDE SEQUENCE</scope>
</reference>
<feature type="region of interest" description="Disordered" evidence="1">
    <location>
        <begin position="63"/>
        <end position="93"/>
    </location>
</feature>
<protein>
    <submittedName>
        <fullName evidence="2">Uncharacterized protein</fullName>
    </submittedName>
</protein>
<dbReference type="HOGENOM" id="CLU_1398190_0_0_1"/>
<accession>A0A0D9W2D6</accession>
<proteinExistence type="predicted"/>
<reference evidence="2 3" key="1">
    <citation type="submission" date="2012-08" db="EMBL/GenBank/DDBJ databases">
        <title>Oryza genome evolution.</title>
        <authorList>
            <person name="Wing R.A."/>
        </authorList>
    </citation>
    <scope>NUCLEOTIDE SEQUENCE</scope>
</reference>
<evidence type="ECO:0000313" key="3">
    <source>
        <dbReference type="Proteomes" id="UP000032180"/>
    </source>
</evidence>
<organism evidence="2 3">
    <name type="scientific">Leersia perrieri</name>
    <dbReference type="NCBI Taxonomy" id="77586"/>
    <lineage>
        <taxon>Eukaryota</taxon>
        <taxon>Viridiplantae</taxon>
        <taxon>Streptophyta</taxon>
        <taxon>Embryophyta</taxon>
        <taxon>Tracheophyta</taxon>
        <taxon>Spermatophyta</taxon>
        <taxon>Magnoliopsida</taxon>
        <taxon>Liliopsida</taxon>
        <taxon>Poales</taxon>
        <taxon>Poaceae</taxon>
        <taxon>BOP clade</taxon>
        <taxon>Oryzoideae</taxon>
        <taxon>Oryzeae</taxon>
        <taxon>Oryzinae</taxon>
        <taxon>Leersia</taxon>
    </lineage>
</organism>
<evidence type="ECO:0000256" key="1">
    <source>
        <dbReference type="SAM" id="MobiDB-lite"/>
    </source>
</evidence>
<feature type="compositionally biased region" description="Gly residues" evidence="1">
    <location>
        <begin position="76"/>
        <end position="89"/>
    </location>
</feature>
<dbReference type="Gramene" id="LPERR04G01970.2">
    <property type="protein sequence ID" value="LPERR04G01970.2"/>
    <property type="gene ID" value="LPERR04G01970"/>
</dbReference>
<evidence type="ECO:0000313" key="2">
    <source>
        <dbReference type="EnsemblPlants" id="LPERR04G01970.2"/>
    </source>
</evidence>
<keyword evidence="3" id="KW-1185">Reference proteome</keyword>